<evidence type="ECO:0000313" key="1">
    <source>
        <dbReference type="EMBL" id="KAF5463679.1"/>
    </source>
</evidence>
<proteinExistence type="predicted"/>
<gene>
    <name evidence="1" type="ORF">F2P56_013826</name>
</gene>
<evidence type="ECO:0000313" key="2">
    <source>
        <dbReference type="Proteomes" id="UP000619265"/>
    </source>
</evidence>
<dbReference type="Gramene" id="Jr07_00860_p1">
    <property type="protein sequence ID" value="cds.Jr07_00860_p1"/>
    <property type="gene ID" value="Jr07_00860"/>
</dbReference>
<comment type="caution">
    <text evidence="1">The sequence shown here is derived from an EMBL/GenBank/DDBJ whole genome shotgun (WGS) entry which is preliminary data.</text>
</comment>
<protein>
    <submittedName>
        <fullName evidence="1">Uncharacterized protein</fullName>
    </submittedName>
</protein>
<name>A0A833XC58_JUGRE</name>
<dbReference type="EMBL" id="LIHL02000007">
    <property type="protein sequence ID" value="KAF5463679.1"/>
    <property type="molecule type" value="Genomic_DNA"/>
</dbReference>
<reference evidence="1" key="2">
    <citation type="submission" date="2020-03" db="EMBL/GenBank/DDBJ databases">
        <title>Walnut 2.0.</title>
        <authorList>
            <person name="Marrano A."/>
            <person name="Britton M."/>
            <person name="Zimin A.V."/>
            <person name="Zaini P.A."/>
            <person name="Workman R."/>
            <person name="Puiu D."/>
            <person name="Bianco L."/>
            <person name="Allen B.J."/>
            <person name="Troggio M."/>
            <person name="Leslie C.A."/>
            <person name="Timp W."/>
            <person name="Dendekar A."/>
            <person name="Salzberg S.L."/>
            <person name="Neale D.B."/>
        </authorList>
    </citation>
    <scope>NUCLEOTIDE SEQUENCE</scope>
    <source>
        <tissue evidence="1">Leaves</tissue>
    </source>
</reference>
<sequence length="152" mass="17231">MVGPTSKTGPVVVPHVDVKKKQWQQKLPDLHVQPVAPRAGGSQSEMVNFSGDAITQDYSAKDHIKHAHPSILFKKAFQNGKRLLGRLQNNSRKREWWNCDIKEVQDIPPSICRQQISVLMTEKCDIELSFCGLKHISYLSTLIILTKKVDFL</sequence>
<dbReference type="Proteomes" id="UP000619265">
    <property type="component" value="Unassembled WGS sequence"/>
</dbReference>
<accession>A0A833XC58</accession>
<dbReference type="AlphaFoldDB" id="A0A833XC58"/>
<reference evidence="1" key="1">
    <citation type="submission" date="2015-10" db="EMBL/GenBank/DDBJ databases">
        <authorList>
            <person name="Martinez-Garcia P.J."/>
            <person name="Crepeau M.W."/>
            <person name="Puiu D."/>
            <person name="Gonzalez-Ibeas D."/>
            <person name="Whalen J."/>
            <person name="Stevens K."/>
            <person name="Paul R."/>
            <person name="Butterfield T."/>
            <person name="Britton M."/>
            <person name="Reagan R."/>
            <person name="Chakraborty S."/>
            <person name="Walawage S.L."/>
            <person name="Vasquez-Gross H.A."/>
            <person name="Cardeno C."/>
            <person name="Famula R."/>
            <person name="Pratt K."/>
            <person name="Kuruganti S."/>
            <person name="Aradhya M.K."/>
            <person name="Leslie C.A."/>
            <person name="Dandekar A.M."/>
            <person name="Salzberg S.L."/>
            <person name="Wegrzyn J.L."/>
            <person name="Langley C.H."/>
            <person name="Neale D.B."/>
        </authorList>
    </citation>
    <scope>NUCLEOTIDE SEQUENCE</scope>
    <source>
        <tissue evidence="1">Leaves</tissue>
    </source>
</reference>
<organism evidence="1 2">
    <name type="scientific">Juglans regia</name>
    <name type="common">English walnut</name>
    <dbReference type="NCBI Taxonomy" id="51240"/>
    <lineage>
        <taxon>Eukaryota</taxon>
        <taxon>Viridiplantae</taxon>
        <taxon>Streptophyta</taxon>
        <taxon>Embryophyta</taxon>
        <taxon>Tracheophyta</taxon>
        <taxon>Spermatophyta</taxon>
        <taxon>Magnoliopsida</taxon>
        <taxon>eudicotyledons</taxon>
        <taxon>Gunneridae</taxon>
        <taxon>Pentapetalae</taxon>
        <taxon>rosids</taxon>
        <taxon>fabids</taxon>
        <taxon>Fagales</taxon>
        <taxon>Juglandaceae</taxon>
        <taxon>Juglans</taxon>
    </lineage>
</organism>